<proteinExistence type="predicted"/>
<feature type="compositionally biased region" description="Basic residues" evidence="1">
    <location>
        <begin position="662"/>
        <end position="677"/>
    </location>
</feature>
<feature type="compositionally biased region" description="Basic and acidic residues" evidence="1">
    <location>
        <begin position="645"/>
        <end position="661"/>
    </location>
</feature>
<feature type="region of interest" description="Disordered" evidence="1">
    <location>
        <begin position="633"/>
        <end position="679"/>
    </location>
</feature>
<feature type="region of interest" description="Disordered" evidence="1">
    <location>
        <begin position="211"/>
        <end position="247"/>
    </location>
</feature>
<dbReference type="Gene3D" id="2.130.10.10">
    <property type="entry name" value="YVTN repeat-like/Quinoprotein amine dehydrogenase"/>
    <property type="match status" value="1"/>
</dbReference>
<feature type="compositionally biased region" description="Polar residues" evidence="1">
    <location>
        <begin position="633"/>
        <end position="644"/>
    </location>
</feature>
<dbReference type="InterPro" id="IPR015943">
    <property type="entry name" value="WD40/YVTN_repeat-like_dom_sf"/>
</dbReference>
<evidence type="ECO:0000256" key="1">
    <source>
        <dbReference type="SAM" id="MobiDB-lite"/>
    </source>
</evidence>
<feature type="compositionally biased region" description="Low complexity" evidence="1">
    <location>
        <begin position="220"/>
        <end position="233"/>
    </location>
</feature>
<organism evidence="2">
    <name type="scientific">Culex tarsalis</name>
    <name type="common">Encephalitis mosquito</name>
    <dbReference type="NCBI Taxonomy" id="7177"/>
    <lineage>
        <taxon>Eukaryota</taxon>
        <taxon>Metazoa</taxon>
        <taxon>Ecdysozoa</taxon>
        <taxon>Arthropoda</taxon>
        <taxon>Hexapoda</taxon>
        <taxon>Insecta</taxon>
        <taxon>Pterygota</taxon>
        <taxon>Neoptera</taxon>
        <taxon>Endopterygota</taxon>
        <taxon>Diptera</taxon>
        <taxon>Nematocera</taxon>
        <taxon>Culicoidea</taxon>
        <taxon>Culicidae</taxon>
        <taxon>Culicinae</taxon>
        <taxon>Culicini</taxon>
        <taxon>Culex</taxon>
        <taxon>Culex</taxon>
    </lineage>
</organism>
<feature type="compositionally biased region" description="Basic and acidic residues" evidence="1">
    <location>
        <begin position="764"/>
        <end position="774"/>
    </location>
</feature>
<dbReference type="EMBL" id="GFDL01011752">
    <property type="protein sequence ID" value="JAV23293.1"/>
    <property type="molecule type" value="Transcribed_RNA"/>
</dbReference>
<evidence type="ECO:0000313" key="2">
    <source>
        <dbReference type="EMBL" id="JAV23293.1"/>
    </source>
</evidence>
<feature type="region of interest" description="Disordered" evidence="1">
    <location>
        <begin position="463"/>
        <end position="530"/>
    </location>
</feature>
<feature type="region of interest" description="Disordered" evidence="1">
    <location>
        <begin position="563"/>
        <end position="582"/>
    </location>
</feature>
<sequence>MFSPVQGSIWDRIRIKNSELNKPRGQTPTVPGASVSEWDLSQVDLHGGEEDGSRKIPTIELEDDDEDIVESASVRGEEPLRGFPSAQRIHVVPGQMAPELGSNPVMVGEAHSRSLVRRSIHEYRRGDALDESLPGESFQMHSSPATAGIIVNRSYNKKPGIPLRENYFSSSVLDTPPSPGMLPVASIFGESRPTRTEPRIVMTANHYEKRIIRRSVEKPSSTTATATTTSSSSSRERRREKNNAPYKLLGVIDLEPDSETESADTYPDGATCLDNTTTTTAMESFVSRKVLNSPVVATPRSAAQQVSSSSDVVPEPSNGDGKVLTIEIDEDEEVFDEEDTRMELSEAEDEPVPAIEGCEAAKEDDADVEEQCTLSDSDSSTAQVNPSSLANSFWDVSSSGCNKRTCGEQSGSSRANRETEFDLLLERINQQVPAMSQHDRIEHWRVTKEDLLYSIPTVAEIESGKPAKRPMDGPIHISSSESSSDSETSASPSLLAAKQQRASIKKRRTGEELTAGERSSPSLHLSEELDFRRSQVNPEIDKSMIQCRKNYHKFPTRFARVKQDDASEDANPQHQPQDPYVELISRRDAESDKFGSYLRRNNPAYRPDLKALQQRVLKDNKVAVVVLSPLSVQTTAAETSTQPQPERRRSDDRVSQRYGKERKLRYKVRKPRNKKKQQSIVVVAASNLRSSYRRLIMKQSSLRNGKIRKKASFVSLLGAKAKKKKAEQQRQTPKPDPEPETEVVLARTRARESIDSAVSSSTSAEHKKQQRDVRGSAATAAATDHPVPAVPNELRTMKNPLVRANGEVLAMYYFVDKLIVVQQETVSFWGCSKLAALLGLSQELQLLGQCKRAQADSDVDPTNSQRLGFNENEPFYLEPRARNLDEDDARSCPLASMYVNCYFLADADEVNGDKAEDENGSGSVLRMKSLQLDSVRSEISDILFMPLPRSRYFMLCWHEQLSESDYRTGLCKYSLTPDLETLASIREFPSVTHKVTGLRCTDDKLIGLGATTIAIWNTSNGCLVFTVDLKMDLQVPLATYVHTENNESALFLVQLCPSPSGNDKRKQIKVLGINMGKRSWHLVHSYEVALESQRILCESSSLNLHCATFASGELLALSLDDLTTCVTNHGRLQGPDGRRVTRDCVAAREKIFLHPAEPRQLVLVSDKFIKLKTVDEYLLACR</sequence>
<feature type="compositionally biased region" description="Low complexity" evidence="1">
    <location>
        <begin position="301"/>
        <end position="313"/>
    </location>
</feature>
<feature type="compositionally biased region" description="Low complexity" evidence="1">
    <location>
        <begin position="478"/>
        <end position="493"/>
    </location>
</feature>
<dbReference type="AlphaFoldDB" id="A0A1Q3F6Z7"/>
<reference evidence="2" key="1">
    <citation type="submission" date="2017-01" db="EMBL/GenBank/DDBJ databases">
        <title>A deep insight into the sialotranscriptome of adult male and female Cluex tarsalis mosquitoes.</title>
        <authorList>
            <person name="Ribeiro J.M."/>
            <person name="Moreira F."/>
            <person name="Bernard K.A."/>
            <person name="Calvo E."/>
        </authorList>
    </citation>
    <scope>NUCLEOTIDE SEQUENCE</scope>
    <source>
        <strain evidence="2">Kern County</strain>
        <tissue evidence="2">Salivary glands</tissue>
    </source>
</reference>
<protein>
    <submittedName>
        <fullName evidence="2">Uncharacterized protein</fullName>
    </submittedName>
</protein>
<feature type="region of interest" description="Disordered" evidence="1">
    <location>
        <begin position="718"/>
        <end position="783"/>
    </location>
</feature>
<feature type="region of interest" description="Disordered" evidence="1">
    <location>
        <begin position="301"/>
        <end position="322"/>
    </location>
</feature>
<name>A0A1Q3F6Z7_CULTA</name>
<accession>A0A1Q3F6Z7</accession>